<evidence type="ECO:0000256" key="1">
    <source>
        <dbReference type="ARBA" id="ARBA00022527"/>
    </source>
</evidence>
<dbReference type="SMART" id="SM00220">
    <property type="entry name" value="S_TKc"/>
    <property type="match status" value="1"/>
</dbReference>
<evidence type="ECO:0000259" key="6">
    <source>
        <dbReference type="PROSITE" id="PS50011"/>
    </source>
</evidence>
<dbReference type="InterPro" id="IPR008271">
    <property type="entry name" value="Ser/Thr_kinase_AS"/>
</dbReference>
<dbReference type="PANTHER" id="PTHR24058:SF130">
    <property type="entry name" value="SERINE_THREONINE PROTEIN KINASES-RELATED"/>
    <property type="match status" value="1"/>
</dbReference>
<dbReference type="Pfam" id="PF00069">
    <property type="entry name" value="Pkinase"/>
    <property type="match status" value="1"/>
</dbReference>
<evidence type="ECO:0000313" key="7">
    <source>
        <dbReference type="EMBL" id="KAK2174453.1"/>
    </source>
</evidence>
<dbReference type="PROSITE" id="PS50011">
    <property type="entry name" value="PROTEIN_KINASE_DOM"/>
    <property type="match status" value="1"/>
</dbReference>
<dbReference type="Proteomes" id="UP001209878">
    <property type="component" value="Unassembled WGS sequence"/>
</dbReference>
<dbReference type="InterPro" id="IPR000719">
    <property type="entry name" value="Prot_kinase_dom"/>
</dbReference>
<keyword evidence="2" id="KW-0808">Transferase</keyword>
<dbReference type="InterPro" id="IPR050494">
    <property type="entry name" value="Ser_Thr_dual-spec_kinase"/>
</dbReference>
<dbReference type="EMBL" id="JAODUO010000801">
    <property type="protein sequence ID" value="KAK2174453.1"/>
    <property type="molecule type" value="Genomic_DNA"/>
</dbReference>
<dbReference type="GO" id="GO:0005524">
    <property type="term" value="F:ATP binding"/>
    <property type="evidence" value="ECO:0007669"/>
    <property type="project" value="UniProtKB-KW"/>
</dbReference>
<protein>
    <recommendedName>
        <fullName evidence="6">Protein kinase domain-containing protein</fullName>
    </recommendedName>
</protein>
<proteinExistence type="predicted"/>
<keyword evidence="1" id="KW-0723">Serine/threonine-protein kinase</keyword>
<dbReference type="GO" id="GO:0004674">
    <property type="term" value="F:protein serine/threonine kinase activity"/>
    <property type="evidence" value="ECO:0007669"/>
    <property type="project" value="UniProtKB-KW"/>
</dbReference>
<dbReference type="Gene3D" id="1.10.510.10">
    <property type="entry name" value="Transferase(Phosphotransferase) domain 1"/>
    <property type="match status" value="1"/>
</dbReference>
<dbReference type="PANTHER" id="PTHR24058">
    <property type="entry name" value="DUAL SPECIFICITY PROTEIN KINASE"/>
    <property type="match status" value="1"/>
</dbReference>
<organism evidence="7 8">
    <name type="scientific">Ridgeia piscesae</name>
    <name type="common">Tubeworm</name>
    <dbReference type="NCBI Taxonomy" id="27915"/>
    <lineage>
        <taxon>Eukaryota</taxon>
        <taxon>Metazoa</taxon>
        <taxon>Spiralia</taxon>
        <taxon>Lophotrochozoa</taxon>
        <taxon>Annelida</taxon>
        <taxon>Polychaeta</taxon>
        <taxon>Sedentaria</taxon>
        <taxon>Canalipalpata</taxon>
        <taxon>Sabellida</taxon>
        <taxon>Siboglinidae</taxon>
        <taxon>Ridgeia</taxon>
    </lineage>
</organism>
<sequence>MHNKECARPSLFQSPKRLFPALVRTDPPAVHLTAYCTGGLQQLYKTVKTATHSSNKESYTDADGHFCPTPDMPLLAARYNFVQVIGKGQSAVLIKAQDTFRGGELVSVKILHRHYSVLGTQEADCIRRLNQADVHHFSGTLRLYTMFLYDGHYCLVFELLQPQPLYKYFLDTKAPQKLHRVRQVAVQLLSAVGFLQQHNVIHTDLKPDNLLLQTAGDCRSVKVIDFGNAIRCVHNELSLYYDDFELQTLVYRAPEVMLGVPFSMEIDLWSLGCVLTELYTGQPLFRGRDAKTVLWKMVQLLGPLPVDVFQRGKFFPDFHEFTANVTQPDGK</sequence>
<dbReference type="SUPFAM" id="SSF56112">
    <property type="entry name" value="Protein kinase-like (PK-like)"/>
    <property type="match status" value="1"/>
</dbReference>
<evidence type="ECO:0000256" key="5">
    <source>
        <dbReference type="ARBA" id="ARBA00022840"/>
    </source>
</evidence>
<feature type="domain" description="Protein kinase" evidence="6">
    <location>
        <begin position="79"/>
        <end position="331"/>
    </location>
</feature>
<keyword evidence="3" id="KW-0547">Nucleotide-binding</keyword>
<keyword evidence="8" id="KW-1185">Reference proteome</keyword>
<evidence type="ECO:0000256" key="4">
    <source>
        <dbReference type="ARBA" id="ARBA00022777"/>
    </source>
</evidence>
<evidence type="ECO:0000256" key="3">
    <source>
        <dbReference type="ARBA" id="ARBA00022741"/>
    </source>
</evidence>
<accession>A0AAD9KMT0</accession>
<dbReference type="PROSITE" id="PS00108">
    <property type="entry name" value="PROTEIN_KINASE_ST"/>
    <property type="match status" value="1"/>
</dbReference>
<gene>
    <name evidence="7" type="ORF">NP493_801g02063</name>
</gene>
<dbReference type="InterPro" id="IPR011009">
    <property type="entry name" value="Kinase-like_dom_sf"/>
</dbReference>
<reference evidence="7" key="1">
    <citation type="journal article" date="2023" name="Mol. Biol. Evol.">
        <title>Third-Generation Sequencing Reveals the Adaptive Role of the Epigenome in Three Deep-Sea Polychaetes.</title>
        <authorList>
            <person name="Perez M."/>
            <person name="Aroh O."/>
            <person name="Sun Y."/>
            <person name="Lan Y."/>
            <person name="Juniper S.K."/>
            <person name="Young C.R."/>
            <person name="Angers B."/>
            <person name="Qian P.Y."/>
        </authorList>
    </citation>
    <scope>NUCLEOTIDE SEQUENCE</scope>
    <source>
        <strain evidence="7">R07B-5</strain>
    </source>
</reference>
<keyword evidence="5" id="KW-0067">ATP-binding</keyword>
<comment type="caution">
    <text evidence="7">The sequence shown here is derived from an EMBL/GenBank/DDBJ whole genome shotgun (WGS) entry which is preliminary data.</text>
</comment>
<name>A0AAD9KMT0_RIDPI</name>
<evidence type="ECO:0000256" key="2">
    <source>
        <dbReference type="ARBA" id="ARBA00022679"/>
    </source>
</evidence>
<keyword evidence="4" id="KW-0418">Kinase</keyword>
<evidence type="ECO:0000313" key="8">
    <source>
        <dbReference type="Proteomes" id="UP001209878"/>
    </source>
</evidence>
<dbReference type="AlphaFoldDB" id="A0AAD9KMT0"/>